<feature type="compositionally biased region" description="Basic and acidic residues" evidence="1">
    <location>
        <begin position="122"/>
        <end position="133"/>
    </location>
</feature>
<evidence type="ECO:0000256" key="1">
    <source>
        <dbReference type="SAM" id="MobiDB-lite"/>
    </source>
</evidence>
<organism evidence="2 3">
    <name type="scientific">Rhodococcus phage REQ3</name>
    <dbReference type="NCBI Taxonomy" id="1109714"/>
    <lineage>
        <taxon>Viruses</taxon>
        <taxon>Duplodnaviria</taxon>
        <taxon>Heunggongvirae</taxon>
        <taxon>Uroviricota</taxon>
        <taxon>Caudoviricetes</taxon>
        <taxon>Caudoviricetes incertae sedis</taxon>
        <taxon>Wodongavirus</taxon>
        <taxon>Wodongavirus REQ3</taxon>
    </lineage>
</organism>
<sequence length="275" mass="30452">MEKVWLASTYYMDPKLAGCSPAVEAMFTRLLAYAGNAETRGFLPENCHVLVAFPRKKCAVLELVSRQVLSVVEGGGYCFTAWADWQKNGDELLERREKDRERKRRKRAEEANLSADTSAEIHPQRREEKRREPTYVGSSPSVSDAPEPPKRSRGMRAVDAMNETARPLEVYRFMHEYEQASQTPIDQKTLSQIETAVTPLIAQGIPPEQVAAGIRAWEASNSFSATQIASFVHKAGAKASAQPAAGNAHDAKVVGYLDIGRSLTSQSTEARRELA</sequence>
<reference evidence="2 3" key="1">
    <citation type="submission" date="2011-06" db="EMBL/GenBank/DDBJ databases">
        <title>Two lysogenic phages can make up a single lytic phage.</title>
        <authorList>
            <person name="Petrovski S."/>
        </authorList>
    </citation>
    <scope>NUCLEOTIDE SEQUENCE [LARGE SCALE GENOMIC DNA]</scope>
</reference>
<accession>G9FH61</accession>
<evidence type="ECO:0000313" key="3">
    <source>
        <dbReference type="Proteomes" id="UP000005431"/>
    </source>
</evidence>
<name>G9FH61_9CAUD</name>
<keyword evidence="3" id="KW-1185">Reference proteome</keyword>
<dbReference type="EMBL" id="JN116824">
    <property type="protein sequence ID" value="AEV51950.1"/>
    <property type="molecule type" value="Genomic_DNA"/>
</dbReference>
<feature type="region of interest" description="Disordered" evidence="1">
    <location>
        <begin position="96"/>
        <end position="156"/>
    </location>
</feature>
<proteinExistence type="predicted"/>
<evidence type="ECO:0000313" key="2">
    <source>
        <dbReference type="EMBL" id="AEV51950.1"/>
    </source>
</evidence>
<dbReference type="GeneID" id="11541412"/>
<dbReference type="KEGG" id="vg:11541412"/>
<dbReference type="RefSeq" id="YP_005087206.1">
    <property type="nucleotide sequence ID" value="NC_016654.1"/>
</dbReference>
<protein>
    <submittedName>
        <fullName evidence="2">Uncharacterized protein</fullName>
    </submittedName>
</protein>
<dbReference type="OrthoDB" id="4597at10239"/>
<dbReference type="Proteomes" id="UP000005431">
    <property type="component" value="Segment"/>
</dbReference>